<evidence type="ECO:0000313" key="1">
    <source>
        <dbReference type="EMBL" id="KAH6665885.1"/>
    </source>
</evidence>
<gene>
    <name evidence="1" type="ORF">F5X68DRAFT_55405</name>
</gene>
<protein>
    <submittedName>
        <fullName evidence="1">Uncharacterized protein</fullName>
    </submittedName>
</protein>
<accession>A0A9P8UZQ3</accession>
<keyword evidence="2" id="KW-1185">Reference proteome</keyword>
<organism evidence="1 2">
    <name type="scientific">Plectosphaerella plurivora</name>
    <dbReference type="NCBI Taxonomy" id="936078"/>
    <lineage>
        <taxon>Eukaryota</taxon>
        <taxon>Fungi</taxon>
        <taxon>Dikarya</taxon>
        <taxon>Ascomycota</taxon>
        <taxon>Pezizomycotina</taxon>
        <taxon>Sordariomycetes</taxon>
        <taxon>Hypocreomycetidae</taxon>
        <taxon>Glomerellales</taxon>
        <taxon>Plectosphaerellaceae</taxon>
        <taxon>Plectosphaerella</taxon>
    </lineage>
</organism>
<dbReference type="EMBL" id="JAGSXJ010000037">
    <property type="protein sequence ID" value="KAH6665885.1"/>
    <property type="molecule type" value="Genomic_DNA"/>
</dbReference>
<dbReference type="AlphaFoldDB" id="A0A9P8UZQ3"/>
<reference evidence="1" key="1">
    <citation type="journal article" date="2021" name="Nat. Commun.">
        <title>Genetic determinants of endophytism in the Arabidopsis root mycobiome.</title>
        <authorList>
            <person name="Mesny F."/>
            <person name="Miyauchi S."/>
            <person name="Thiergart T."/>
            <person name="Pickel B."/>
            <person name="Atanasova L."/>
            <person name="Karlsson M."/>
            <person name="Huettel B."/>
            <person name="Barry K.W."/>
            <person name="Haridas S."/>
            <person name="Chen C."/>
            <person name="Bauer D."/>
            <person name="Andreopoulos W."/>
            <person name="Pangilinan J."/>
            <person name="LaButti K."/>
            <person name="Riley R."/>
            <person name="Lipzen A."/>
            <person name="Clum A."/>
            <person name="Drula E."/>
            <person name="Henrissat B."/>
            <person name="Kohler A."/>
            <person name="Grigoriev I.V."/>
            <person name="Martin F.M."/>
            <person name="Hacquard S."/>
        </authorList>
    </citation>
    <scope>NUCLEOTIDE SEQUENCE</scope>
    <source>
        <strain evidence="1">MPI-SDFR-AT-0117</strain>
    </source>
</reference>
<sequence>MRDARWWWRGGDRGRWKEGAGVRAGEREREASCFALGFLDAGSLWGRGSGPLGYAMGTFMGASMLAYRGWLKERDGGRRGWAGLINHTPIPISALSCPVLCACRHHAVCVMCFADSGEREQSAVPSGWGPAACQQQAACVCPCPCGMVWCGVCEGGLKKMAEAAGIPRTPRSQPSISSSSHKVLSLALLAPSPTLPSLAYPVGSRPGVTSGPRSPNLPPTRVPLPFVRSFVGFGAGPVVCG</sequence>
<name>A0A9P8UZQ3_9PEZI</name>
<dbReference type="Proteomes" id="UP000770015">
    <property type="component" value="Unassembled WGS sequence"/>
</dbReference>
<evidence type="ECO:0000313" key="2">
    <source>
        <dbReference type="Proteomes" id="UP000770015"/>
    </source>
</evidence>
<comment type="caution">
    <text evidence="1">The sequence shown here is derived from an EMBL/GenBank/DDBJ whole genome shotgun (WGS) entry which is preliminary data.</text>
</comment>
<proteinExistence type="predicted"/>